<dbReference type="HOGENOM" id="CLU_517797_0_0_1"/>
<sequence>MHSVTIFARLFLIIAILFTSVQGQGLIQSGTKTHPANPAPHGDTNPNIPGQTIPNPNIPPPIDTDPIDNQPVIQEPQDVQPELGVQTQDVAVQAQEEETQNDDINIDIEDDWGPEQLARNQQDIKDWASRSLTALRESQKARLPPKSEWKEPHENFWATSIVVSPDQWAIFEEALRVKENDWCPLWLLMVATKDLVEIMKQADMLIEDMKKKRPQGLQSLNKEILLLHEEAWSAVEWVYNGRSIARTAASNPFKQPYVSGTEGTGYPIVPEWPLNAATYRKVLQGIFRTGDINGTSTLVIGGNGVVNMWYALPRAISALGSVITKVQALVNQEIKKFPETKKLKDPAGITYPAVSAPGKGREDIGYADYYQNRFVGGKDFDIRPYGGINSKGKITGAPWKQWGGGGRLTGDMYVAYTKLLNKVFMGVFPMMIEMFLDIMLAANLFLGRMSITPDEHFAIPWNHYNKDKDTIAWLETYPEWSGAEMYATAGKQCYVPDPMAYKKPPREGGKLWSTWDYFTEWRDDAP</sequence>
<comment type="caution">
    <text evidence="3">The sequence shown here is derived from an EMBL/GenBank/DDBJ whole genome shotgun (WGS) entry which is preliminary data.</text>
</comment>
<reference evidence="4" key="2">
    <citation type="submission" date="2013-04" db="EMBL/GenBank/DDBJ databases">
        <title>Genomic mechanisms accounting for the adaptation to parasitism in nematode-trapping fungi.</title>
        <authorList>
            <person name="Ahren D.G."/>
        </authorList>
    </citation>
    <scope>NUCLEOTIDE SEQUENCE [LARGE SCALE GENOMIC DNA]</scope>
    <source>
        <strain evidence="4">CBS 200.50</strain>
    </source>
</reference>
<dbReference type="AlphaFoldDB" id="S8A0Q0"/>
<dbReference type="EMBL" id="AQGS01000958">
    <property type="protein sequence ID" value="EPS36259.1"/>
    <property type="molecule type" value="Genomic_DNA"/>
</dbReference>
<reference evidence="3 4" key="1">
    <citation type="journal article" date="2013" name="PLoS Genet.">
        <title>Genomic mechanisms accounting for the adaptation to parasitism in nematode-trapping fungi.</title>
        <authorList>
            <person name="Meerupati T."/>
            <person name="Andersson K.M."/>
            <person name="Friman E."/>
            <person name="Kumar D."/>
            <person name="Tunlid A."/>
            <person name="Ahren D."/>
        </authorList>
    </citation>
    <scope>NUCLEOTIDE SEQUENCE [LARGE SCALE GENOMIC DNA]</scope>
    <source>
        <strain evidence="3 4">CBS 200.50</strain>
    </source>
</reference>
<dbReference type="OrthoDB" id="5310696at2759"/>
<organism evidence="3 4">
    <name type="scientific">Dactylellina haptotyla (strain CBS 200.50)</name>
    <name type="common">Nematode-trapping fungus</name>
    <name type="synonym">Monacrosporium haptotylum</name>
    <dbReference type="NCBI Taxonomy" id="1284197"/>
    <lineage>
        <taxon>Eukaryota</taxon>
        <taxon>Fungi</taxon>
        <taxon>Dikarya</taxon>
        <taxon>Ascomycota</taxon>
        <taxon>Pezizomycotina</taxon>
        <taxon>Orbiliomycetes</taxon>
        <taxon>Orbiliales</taxon>
        <taxon>Orbiliaceae</taxon>
        <taxon>Dactylellina</taxon>
    </lineage>
</organism>
<protein>
    <submittedName>
        <fullName evidence="3">Uncharacterized protein</fullName>
    </submittedName>
</protein>
<keyword evidence="4" id="KW-1185">Reference proteome</keyword>
<dbReference type="Proteomes" id="UP000015100">
    <property type="component" value="Unassembled WGS sequence"/>
</dbReference>
<name>S8A0Q0_DACHA</name>
<evidence type="ECO:0000313" key="3">
    <source>
        <dbReference type="EMBL" id="EPS36259.1"/>
    </source>
</evidence>
<evidence type="ECO:0000256" key="2">
    <source>
        <dbReference type="SAM" id="SignalP"/>
    </source>
</evidence>
<evidence type="ECO:0000256" key="1">
    <source>
        <dbReference type="SAM" id="MobiDB-lite"/>
    </source>
</evidence>
<feature type="region of interest" description="Disordered" evidence="1">
    <location>
        <begin position="29"/>
        <end position="72"/>
    </location>
</feature>
<gene>
    <name evidence="3" type="ORF">H072_10284</name>
</gene>
<feature type="signal peptide" evidence="2">
    <location>
        <begin position="1"/>
        <end position="23"/>
    </location>
</feature>
<dbReference type="OMA" id="WSKANEL"/>
<keyword evidence="2" id="KW-0732">Signal</keyword>
<proteinExistence type="predicted"/>
<evidence type="ECO:0000313" key="4">
    <source>
        <dbReference type="Proteomes" id="UP000015100"/>
    </source>
</evidence>
<feature type="compositionally biased region" description="Low complexity" evidence="1">
    <location>
        <begin position="44"/>
        <end position="55"/>
    </location>
</feature>
<accession>S8A0Q0</accession>
<feature type="chain" id="PRO_5004547646" evidence="2">
    <location>
        <begin position="24"/>
        <end position="526"/>
    </location>
</feature>